<sequence>MFVALEDKVFVSRQIAPGDVADAARAGIATIVNNRPDGEAAGQPSGAEIEAAARAAGLAYVHIPVAGGFSEAQVAAMAEALDAGSGPVLAFCASGTRSTYLWALARARAGADADGLIARARAAGYDLTALRPYLVR</sequence>
<dbReference type="InterPro" id="IPR005939">
    <property type="entry name" value="BLH_phosphatase-like"/>
</dbReference>
<dbReference type="InterPro" id="IPR029021">
    <property type="entry name" value="Prot-tyrosine_phosphatase-like"/>
</dbReference>
<evidence type="ECO:0000259" key="1">
    <source>
        <dbReference type="Pfam" id="PF04273"/>
    </source>
</evidence>
<dbReference type="GO" id="GO:0016787">
    <property type="term" value="F:hydrolase activity"/>
    <property type="evidence" value="ECO:0007669"/>
    <property type="project" value="InterPro"/>
</dbReference>
<reference evidence="2 3" key="1">
    <citation type="journal article" date="2015" name="J. Microbiol.">
        <title>Sphingosinicella ginsenosidimutans sp. nov., with ginsenoside converting activity.</title>
        <authorList>
            <person name="Kim J.K."/>
            <person name="Kang M.S."/>
            <person name="Park S.C."/>
            <person name="Kim K.M."/>
            <person name="Choi K."/>
            <person name="Yoon M.H."/>
            <person name="Im W.T."/>
        </authorList>
    </citation>
    <scope>NUCLEOTIDE SEQUENCE [LARGE SCALE GENOMIC DNA]</scope>
    <source>
        <strain evidence="2 3">BS-11</strain>
    </source>
</reference>
<dbReference type="Pfam" id="PF04273">
    <property type="entry name" value="BLH_phosphatase"/>
    <property type="match status" value="1"/>
</dbReference>
<accession>A0A5C6TT76</accession>
<dbReference type="SUPFAM" id="SSF52799">
    <property type="entry name" value="(Phosphotyrosine protein) phosphatases II"/>
    <property type="match status" value="1"/>
</dbReference>
<dbReference type="Proteomes" id="UP000321249">
    <property type="component" value="Unassembled WGS sequence"/>
</dbReference>
<evidence type="ECO:0000313" key="2">
    <source>
        <dbReference type="EMBL" id="TXC63211.1"/>
    </source>
</evidence>
<comment type="caution">
    <text evidence="2">The sequence shown here is derived from an EMBL/GenBank/DDBJ whole genome shotgun (WGS) entry which is preliminary data.</text>
</comment>
<organism evidence="2 3">
    <name type="scientific">Allosphingosinicella ginsenosidimutans</name>
    <dbReference type="NCBI Taxonomy" id="1176539"/>
    <lineage>
        <taxon>Bacteria</taxon>
        <taxon>Pseudomonadati</taxon>
        <taxon>Pseudomonadota</taxon>
        <taxon>Alphaproteobacteria</taxon>
        <taxon>Sphingomonadales</taxon>
        <taxon>Sphingomonadaceae</taxon>
        <taxon>Allosphingosinicella</taxon>
    </lineage>
</organism>
<gene>
    <name evidence="2" type="ORF">FRZ32_05770</name>
</gene>
<keyword evidence="3" id="KW-1185">Reference proteome</keyword>
<dbReference type="RefSeq" id="WP_147042623.1">
    <property type="nucleotide sequence ID" value="NZ_BAABIR010000005.1"/>
</dbReference>
<proteinExistence type="predicted"/>
<protein>
    <submittedName>
        <fullName evidence="2">TIGR01244 family phosphatase</fullName>
    </submittedName>
</protein>
<feature type="domain" description="Beta-lactamase hydrolase-like protein phosphatase-like" evidence="1">
    <location>
        <begin position="5"/>
        <end position="108"/>
    </location>
</feature>
<dbReference type="OrthoDB" id="9805710at2"/>
<dbReference type="EMBL" id="VOQQ01000001">
    <property type="protein sequence ID" value="TXC63211.1"/>
    <property type="molecule type" value="Genomic_DNA"/>
</dbReference>
<name>A0A5C6TT76_9SPHN</name>
<evidence type="ECO:0000313" key="3">
    <source>
        <dbReference type="Proteomes" id="UP000321249"/>
    </source>
</evidence>
<dbReference type="Gene3D" id="3.90.190.10">
    <property type="entry name" value="Protein tyrosine phosphatase superfamily"/>
    <property type="match status" value="1"/>
</dbReference>
<dbReference type="AlphaFoldDB" id="A0A5C6TT76"/>
<dbReference type="NCBIfam" id="TIGR01244">
    <property type="entry name" value="TIGR01244 family sulfur transferase"/>
    <property type="match status" value="1"/>
</dbReference>